<dbReference type="AlphaFoldDB" id="A0A0C2SYZ6"/>
<dbReference type="Proteomes" id="UP000054549">
    <property type="component" value="Unassembled WGS sequence"/>
</dbReference>
<organism evidence="4 5">
    <name type="scientific">Amanita muscaria (strain Koide BX008)</name>
    <dbReference type="NCBI Taxonomy" id="946122"/>
    <lineage>
        <taxon>Eukaryota</taxon>
        <taxon>Fungi</taxon>
        <taxon>Dikarya</taxon>
        <taxon>Basidiomycota</taxon>
        <taxon>Agaricomycotina</taxon>
        <taxon>Agaricomycetes</taxon>
        <taxon>Agaricomycetidae</taxon>
        <taxon>Agaricales</taxon>
        <taxon>Pluteineae</taxon>
        <taxon>Amanitaceae</taxon>
        <taxon>Amanita</taxon>
    </lineage>
</organism>
<sequence length="697" mass="76628">MATEVQWDKPETVGGNKTPAGVNWEELRSRSLRPGGFGAERISIWCATIGLLILNSWSMLYRPRLLNAKIPVSSSLQSITVRQSAGSEVNDGDTKEGLSTEDSLTNNATKPSVEHRDEHQIKLDTDRSFVLYPEETRVPKDSLKSELNHLTVSIFRNRPKLNYFQGYHDIMTVIYLTLPRELQLTCAEKLSLHRLRDSMLHTLEPVLGLLRVLKNLMRIADPDYAKLLERDSPLPFYALSNLLTLFSHDMPTLPLIQHVFDYLLCRPPIAVVYLAAAFLLSRKEYIQSVKGQLEPFMFHPILSSLPALTEGFEERQINKDEPEAMTLQPPSENFSSKPAVDMSLAEQQFVRNTGKHESSASASASASPFLVRSAAPDNPNIGPKATDANGEIDQKLDDEPSPDLDVYNGQLPSSRVSTPTDSTKQALSKPSPSTSPPLSPSRPSPVEPRPASSSSSSLHLGESSVPPTNPIPLPKILSHSDSLYAQYPPTHPSLRLSSIMGPQSVVFTWSETFSDLPSDTTAEAMTGRPELVVYPVGPEETEDKEDSGEEEDTDTDSDAEYRNEKEKRGRHAKATRKKEGTTTRRKRRKTIRKKIRKVLGALHFGTRGQGITQVDGRTMVAGAVLVLGVAMAVYGIKATGSSTGGGLGGNGEDPVVHFLARHLPGHTHGYLQEELKKIAGVLVDVGAKFLKLGGEER</sequence>
<dbReference type="PROSITE" id="PS50086">
    <property type="entry name" value="TBC_RABGAP"/>
    <property type="match status" value="1"/>
</dbReference>
<feature type="domain" description="Rab-GAP TBC" evidence="3">
    <location>
        <begin position="35"/>
        <end position="267"/>
    </location>
</feature>
<feature type="region of interest" description="Disordered" evidence="2">
    <location>
        <begin position="1"/>
        <end position="21"/>
    </location>
</feature>
<keyword evidence="5" id="KW-1185">Reference proteome</keyword>
<feature type="compositionally biased region" description="Acidic residues" evidence="2">
    <location>
        <begin position="539"/>
        <end position="558"/>
    </location>
</feature>
<evidence type="ECO:0000313" key="4">
    <source>
        <dbReference type="EMBL" id="KIL59379.1"/>
    </source>
</evidence>
<feature type="compositionally biased region" description="Low complexity" evidence="2">
    <location>
        <begin position="449"/>
        <end position="466"/>
    </location>
</feature>
<dbReference type="Gene3D" id="1.10.8.1310">
    <property type="match status" value="1"/>
</dbReference>
<dbReference type="PANTHER" id="PTHR20913">
    <property type="entry name" value="TBC1 DOMAIN FAMILY MEMBER 20/GTPASE"/>
    <property type="match status" value="1"/>
</dbReference>
<dbReference type="SUPFAM" id="SSF47923">
    <property type="entry name" value="Ypt/Rab-GAP domain of gyp1p"/>
    <property type="match status" value="2"/>
</dbReference>
<protein>
    <recommendedName>
        <fullName evidence="3">Rab-GAP TBC domain-containing protein</fullName>
    </recommendedName>
</protein>
<dbReference type="GO" id="GO:0005096">
    <property type="term" value="F:GTPase activator activity"/>
    <property type="evidence" value="ECO:0007669"/>
    <property type="project" value="UniProtKB-KW"/>
</dbReference>
<evidence type="ECO:0000259" key="3">
    <source>
        <dbReference type="PROSITE" id="PS50086"/>
    </source>
</evidence>
<feature type="compositionally biased region" description="Basic and acidic residues" evidence="2">
    <location>
        <begin position="1"/>
        <end position="11"/>
    </location>
</feature>
<dbReference type="GO" id="GO:0005789">
    <property type="term" value="C:endoplasmic reticulum membrane"/>
    <property type="evidence" value="ECO:0007669"/>
    <property type="project" value="TreeGrafter"/>
</dbReference>
<reference evidence="4 5" key="1">
    <citation type="submission" date="2014-04" db="EMBL/GenBank/DDBJ databases">
        <title>Evolutionary Origins and Diversification of the Mycorrhizal Mutualists.</title>
        <authorList>
            <consortium name="DOE Joint Genome Institute"/>
            <consortium name="Mycorrhizal Genomics Consortium"/>
            <person name="Kohler A."/>
            <person name="Kuo A."/>
            <person name="Nagy L.G."/>
            <person name="Floudas D."/>
            <person name="Copeland A."/>
            <person name="Barry K.W."/>
            <person name="Cichocki N."/>
            <person name="Veneault-Fourrey C."/>
            <person name="LaButti K."/>
            <person name="Lindquist E.A."/>
            <person name="Lipzen A."/>
            <person name="Lundell T."/>
            <person name="Morin E."/>
            <person name="Murat C."/>
            <person name="Riley R."/>
            <person name="Ohm R."/>
            <person name="Sun H."/>
            <person name="Tunlid A."/>
            <person name="Henrissat B."/>
            <person name="Grigoriev I.V."/>
            <person name="Hibbett D.S."/>
            <person name="Martin F."/>
        </authorList>
    </citation>
    <scope>NUCLEOTIDE SEQUENCE [LARGE SCALE GENOMIC DNA]</scope>
    <source>
        <strain evidence="4 5">Koide BX008</strain>
    </source>
</reference>
<feature type="region of interest" description="Disordered" evidence="2">
    <location>
        <begin position="372"/>
        <end position="474"/>
    </location>
</feature>
<feature type="compositionally biased region" description="Polar residues" evidence="2">
    <location>
        <begin position="410"/>
        <end position="426"/>
    </location>
</feature>
<dbReference type="InterPro" id="IPR045913">
    <property type="entry name" value="TBC20/Gyp8-like"/>
</dbReference>
<dbReference type="GO" id="GO:0006888">
    <property type="term" value="P:endoplasmic reticulum to Golgi vesicle-mediated transport"/>
    <property type="evidence" value="ECO:0007669"/>
    <property type="project" value="TreeGrafter"/>
</dbReference>
<dbReference type="Pfam" id="PF00566">
    <property type="entry name" value="RabGAP-TBC"/>
    <property type="match status" value="1"/>
</dbReference>
<keyword evidence="1" id="KW-0343">GTPase activation</keyword>
<feature type="region of interest" description="Disordered" evidence="2">
    <location>
        <begin position="518"/>
        <end position="589"/>
    </location>
</feature>
<dbReference type="Gene3D" id="1.10.472.80">
    <property type="entry name" value="Ypt/Rab-GAP domain of gyp1p, domain 3"/>
    <property type="match status" value="1"/>
</dbReference>
<dbReference type="OrthoDB" id="206700at2759"/>
<feature type="compositionally biased region" description="Polar residues" evidence="2">
    <location>
        <begin position="100"/>
        <end position="110"/>
    </location>
</feature>
<dbReference type="InterPro" id="IPR000195">
    <property type="entry name" value="Rab-GAP-TBC_dom"/>
</dbReference>
<feature type="region of interest" description="Disordered" evidence="2">
    <location>
        <begin position="82"/>
        <end position="116"/>
    </location>
</feature>
<proteinExistence type="predicted"/>
<dbReference type="PANTHER" id="PTHR20913:SF7">
    <property type="entry name" value="RE60063P"/>
    <property type="match status" value="1"/>
</dbReference>
<evidence type="ECO:0000313" key="5">
    <source>
        <dbReference type="Proteomes" id="UP000054549"/>
    </source>
</evidence>
<dbReference type="EMBL" id="KN818316">
    <property type="protein sequence ID" value="KIL59379.1"/>
    <property type="molecule type" value="Genomic_DNA"/>
</dbReference>
<dbReference type="HOGENOM" id="CLU_024796_1_0_1"/>
<dbReference type="InParanoid" id="A0A0C2SYZ6"/>
<dbReference type="InterPro" id="IPR035969">
    <property type="entry name" value="Rab-GAP_TBC_sf"/>
</dbReference>
<name>A0A0C2SYZ6_AMAMK</name>
<accession>A0A0C2SYZ6</accession>
<dbReference type="STRING" id="946122.A0A0C2SYZ6"/>
<evidence type="ECO:0000256" key="1">
    <source>
        <dbReference type="ARBA" id="ARBA00022468"/>
    </source>
</evidence>
<evidence type="ECO:0000256" key="2">
    <source>
        <dbReference type="SAM" id="MobiDB-lite"/>
    </source>
</evidence>
<gene>
    <name evidence="4" type="ORF">M378DRAFT_1007526</name>
</gene>
<dbReference type="SMART" id="SM00164">
    <property type="entry name" value="TBC"/>
    <property type="match status" value="1"/>
</dbReference>
<feature type="compositionally biased region" description="Pro residues" evidence="2">
    <location>
        <begin position="433"/>
        <end position="448"/>
    </location>
</feature>